<dbReference type="Pfam" id="PF06114">
    <property type="entry name" value="Peptidase_M78"/>
    <property type="match status" value="1"/>
</dbReference>
<dbReference type="Gene3D" id="1.10.10.2910">
    <property type="match status" value="1"/>
</dbReference>
<dbReference type="Proteomes" id="UP001189619">
    <property type="component" value="Chromosome"/>
</dbReference>
<organism evidence="2 3">
    <name type="scientific">Brevibacillus aydinogluensis</name>
    <dbReference type="NCBI Taxonomy" id="927786"/>
    <lineage>
        <taxon>Bacteria</taxon>
        <taxon>Bacillati</taxon>
        <taxon>Bacillota</taxon>
        <taxon>Bacilli</taxon>
        <taxon>Bacillales</taxon>
        <taxon>Paenibacillaceae</taxon>
        <taxon>Brevibacillus</taxon>
    </lineage>
</organism>
<dbReference type="EMBL" id="OY569118">
    <property type="protein sequence ID" value="CAJ1003924.1"/>
    <property type="molecule type" value="Genomic_DNA"/>
</dbReference>
<name>A0AA48RFM7_9BACL</name>
<sequence>MLHWHFYHPTELEKRIEALYHSIGIVSPEDLREDMIATRLGIKLRYEDAPSLAFEKGRYRCIVIDKTLPADKQRKHFFHELGHLLRGHVGKQAELPDLFRGLQEEQAEHFAKYALMPFYMIRALPMPEYEREIPYLLASEFRVTVELSRERWDQIKRRIARGIWEQACIERERSRYRKASPANWCDQAKEMFRLAIDRKLQKGQGVIIR</sequence>
<dbReference type="InterPro" id="IPR010359">
    <property type="entry name" value="IrrE_HExxH"/>
</dbReference>
<reference evidence="2" key="1">
    <citation type="submission" date="2023-07" db="EMBL/GenBank/DDBJ databases">
        <authorList>
            <person name="Ivanov I."/>
            <person name="Teneva D."/>
            <person name="Stoikov I."/>
        </authorList>
    </citation>
    <scope>NUCLEOTIDE SEQUENCE</scope>
    <source>
        <strain evidence="2">4475</strain>
    </source>
</reference>
<evidence type="ECO:0000313" key="3">
    <source>
        <dbReference type="Proteomes" id="UP001189619"/>
    </source>
</evidence>
<dbReference type="KEGG" id="bayd:BSPP4475_16490"/>
<gene>
    <name evidence="2" type="ORF">BSPP4475_16490</name>
</gene>
<feature type="domain" description="IrrE N-terminal-like" evidence="1">
    <location>
        <begin position="38"/>
        <end position="152"/>
    </location>
</feature>
<evidence type="ECO:0000259" key="1">
    <source>
        <dbReference type="Pfam" id="PF06114"/>
    </source>
</evidence>
<protein>
    <submittedName>
        <fullName evidence="2">ImmA/IrrE family metallo-endopeptidase</fullName>
    </submittedName>
</protein>
<evidence type="ECO:0000313" key="2">
    <source>
        <dbReference type="EMBL" id="CAJ1003924.1"/>
    </source>
</evidence>
<accession>A0AA48RFM7</accession>
<dbReference type="AlphaFoldDB" id="A0AA48RFM7"/>
<keyword evidence="3" id="KW-1185">Reference proteome</keyword>
<proteinExistence type="predicted"/>
<dbReference type="RefSeq" id="WP_304414680.1">
    <property type="nucleotide sequence ID" value="NZ_OY569118.1"/>
</dbReference>